<keyword evidence="6" id="KW-1185">Reference proteome</keyword>
<evidence type="ECO:0000256" key="4">
    <source>
        <dbReference type="RuleBase" id="RU364105"/>
    </source>
</evidence>
<evidence type="ECO:0000256" key="1">
    <source>
        <dbReference type="ARBA" id="ARBA00007820"/>
    </source>
</evidence>
<evidence type="ECO:0000313" key="6">
    <source>
        <dbReference type="Proteomes" id="UP000316726"/>
    </source>
</evidence>
<reference evidence="5 6" key="1">
    <citation type="submission" date="2018-07" db="EMBL/GenBank/DDBJ databases">
        <title>The complete nuclear genome of the prasinophyte Chloropicon primus (CCMP1205).</title>
        <authorList>
            <person name="Pombert J.-F."/>
            <person name="Otis C."/>
            <person name="Turmel M."/>
            <person name="Lemieux C."/>
        </authorList>
    </citation>
    <scope>NUCLEOTIDE SEQUENCE [LARGE SCALE GENOMIC DNA]</scope>
    <source>
        <strain evidence="5 6">CCMP1205</strain>
    </source>
</reference>
<dbReference type="InterPro" id="IPR047861">
    <property type="entry name" value="Ribosomal_eS7_CS"/>
</dbReference>
<dbReference type="PANTHER" id="PTHR11278:SF0">
    <property type="entry name" value="SMALL RIBOSOMAL SUBUNIT PROTEIN ES7"/>
    <property type="match status" value="1"/>
</dbReference>
<dbReference type="EMBL" id="CP031050">
    <property type="protein sequence ID" value="QDZ25520.1"/>
    <property type="molecule type" value="Genomic_DNA"/>
</dbReference>
<dbReference type="GO" id="GO:0042274">
    <property type="term" value="P:ribosomal small subunit biogenesis"/>
    <property type="evidence" value="ECO:0007669"/>
    <property type="project" value="TreeGrafter"/>
</dbReference>
<dbReference type="GO" id="GO:0006364">
    <property type="term" value="P:rRNA processing"/>
    <property type="evidence" value="ECO:0007669"/>
    <property type="project" value="TreeGrafter"/>
</dbReference>
<protein>
    <recommendedName>
        <fullName evidence="4">40S ribosomal protein S7</fullName>
    </recommendedName>
</protein>
<comment type="similarity">
    <text evidence="1 4">Belongs to the eukaryotic ribosomal protein eS7 family.</text>
</comment>
<evidence type="ECO:0000313" key="5">
    <source>
        <dbReference type="EMBL" id="QDZ25520.1"/>
    </source>
</evidence>
<dbReference type="GO" id="GO:0006412">
    <property type="term" value="P:translation"/>
    <property type="evidence" value="ECO:0007669"/>
    <property type="project" value="InterPro"/>
</dbReference>
<dbReference type="InterPro" id="IPR000554">
    <property type="entry name" value="Ribosomal_eS7"/>
</dbReference>
<dbReference type="GO" id="GO:0022627">
    <property type="term" value="C:cytosolic small ribosomal subunit"/>
    <property type="evidence" value="ECO:0007669"/>
    <property type="project" value="TreeGrafter"/>
</dbReference>
<dbReference type="GO" id="GO:0032040">
    <property type="term" value="C:small-subunit processome"/>
    <property type="evidence" value="ECO:0007669"/>
    <property type="project" value="TreeGrafter"/>
</dbReference>
<organism evidence="5 6">
    <name type="scientific">Chloropicon primus</name>
    <dbReference type="NCBI Taxonomy" id="1764295"/>
    <lineage>
        <taxon>Eukaryota</taxon>
        <taxon>Viridiplantae</taxon>
        <taxon>Chlorophyta</taxon>
        <taxon>Chloropicophyceae</taxon>
        <taxon>Chloropicales</taxon>
        <taxon>Chloropicaceae</taxon>
        <taxon>Chloropicon</taxon>
    </lineage>
</organism>
<dbReference type="AlphaFoldDB" id="A0A5B8N121"/>
<name>A0A5B8N121_9CHLO</name>
<sequence>MATFTARKKILKEKGVSPDSFEESVAQALFDLEATSAELKGDLRDLYIMSAKEVDTSGGRKAVIIHVPFRLRKGFQKIQERLVRELEKKFSGKHVVIVAHRKIMKPPKSGYSLARSRSRSLTAVHEALLSDVCYPTEIVGKRTRFAGDGSKVLKAFLDPKEKNSTEGKLETFSAVYRDLTGKDVHFEYPIQES</sequence>
<keyword evidence="3 4" id="KW-0687">Ribonucleoprotein</keyword>
<dbReference type="Pfam" id="PF01251">
    <property type="entry name" value="Ribosomal_S7e"/>
    <property type="match status" value="1"/>
</dbReference>
<accession>A0A5B8N121</accession>
<evidence type="ECO:0000256" key="3">
    <source>
        <dbReference type="ARBA" id="ARBA00023274"/>
    </source>
</evidence>
<dbReference type="PROSITE" id="PS00948">
    <property type="entry name" value="RIBOSOMAL_S7E"/>
    <property type="match status" value="1"/>
</dbReference>
<gene>
    <name evidence="5" type="ORF">A3770_17p80380</name>
</gene>
<keyword evidence="2 4" id="KW-0689">Ribosomal protein</keyword>
<dbReference type="STRING" id="1764295.A0A5B8N121"/>
<dbReference type="OrthoDB" id="1724687at2759"/>
<dbReference type="Proteomes" id="UP000316726">
    <property type="component" value="Chromosome 17"/>
</dbReference>
<evidence type="ECO:0000256" key="2">
    <source>
        <dbReference type="ARBA" id="ARBA00022980"/>
    </source>
</evidence>
<dbReference type="PANTHER" id="PTHR11278">
    <property type="entry name" value="40S RIBOSOMAL PROTEIN S7"/>
    <property type="match status" value="1"/>
</dbReference>
<proteinExistence type="inferred from homology"/>
<dbReference type="GO" id="GO:0030686">
    <property type="term" value="C:90S preribosome"/>
    <property type="evidence" value="ECO:0007669"/>
    <property type="project" value="TreeGrafter"/>
</dbReference>
<dbReference type="GO" id="GO:0003735">
    <property type="term" value="F:structural constituent of ribosome"/>
    <property type="evidence" value="ECO:0007669"/>
    <property type="project" value="InterPro"/>
</dbReference>